<proteinExistence type="predicted"/>
<protein>
    <submittedName>
        <fullName evidence="1">EcsC protein family protein</fullName>
    </submittedName>
</protein>
<dbReference type="Proteomes" id="UP000198767">
    <property type="component" value="Unassembled WGS sequence"/>
</dbReference>
<dbReference type="AlphaFoldDB" id="A0A1G5R448"/>
<evidence type="ECO:0000313" key="1">
    <source>
        <dbReference type="EMBL" id="SCZ68736.1"/>
    </source>
</evidence>
<dbReference type="PANTHER" id="PTHR41260:SF1">
    <property type="entry name" value="PROTEIN ECSC"/>
    <property type="match status" value="1"/>
</dbReference>
<dbReference type="InterPro" id="IPR024787">
    <property type="entry name" value="EcsC"/>
</dbReference>
<gene>
    <name evidence="1" type="ORF">SAMN04488118_10882</name>
</gene>
<dbReference type="STRING" id="1156985.SAMN04488118_10882"/>
<organism evidence="1 2">
    <name type="scientific">Epibacterium ulvae</name>
    <dbReference type="NCBI Taxonomy" id="1156985"/>
    <lineage>
        <taxon>Bacteria</taxon>
        <taxon>Pseudomonadati</taxon>
        <taxon>Pseudomonadota</taxon>
        <taxon>Alphaproteobacteria</taxon>
        <taxon>Rhodobacterales</taxon>
        <taxon>Roseobacteraceae</taxon>
        <taxon>Epibacterium</taxon>
    </lineage>
</organism>
<dbReference type="RefSeq" id="WP_090219672.1">
    <property type="nucleotide sequence ID" value="NZ_FMWG01000008.1"/>
</dbReference>
<dbReference type="PANTHER" id="PTHR41260">
    <property type="entry name" value="PROTEIN ECSC"/>
    <property type="match status" value="1"/>
</dbReference>
<reference evidence="1 2" key="1">
    <citation type="submission" date="2016-10" db="EMBL/GenBank/DDBJ databases">
        <authorList>
            <person name="de Groot N.N."/>
        </authorList>
    </citation>
    <scope>NUCLEOTIDE SEQUENCE [LARGE SCALE GENOMIC DNA]</scope>
    <source>
        <strain evidence="1 2">U95</strain>
    </source>
</reference>
<name>A0A1G5R448_9RHOB</name>
<sequence>MSEILAPAPLLTAAEIEAELKQLATCQRAASGSAMRFLNRLGGGAETLLARLPRPVRNNLASATEAALWLAVRNTAQSDRYLPRPSAQVNRLIGAALGAAGGATGLPGTLAELPVTTAFLLRSIQSEAARQGFDVTSESVLFDTIQVFGASGPFADTGQTDTDFLMTRLSLTGTGLQKLIAQVAPKLGMVLGQKLAAQAVPVLGGAAGASANYIFTGYYQNMARVHFGVRRLATVCDQSEEALRLQLQDVLTAG</sequence>
<evidence type="ECO:0000313" key="2">
    <source>
        <dbReference type="Proteomes" id="UP000198767"/>
    </source>
</evidence>
<dbReference type="Pfam" id="PF12787">
    <property type="entry name" value="EcsC"/>
    <property type="match status" value="1"/>
</dbReference>
<keyword evidence="2" id="KW-1185">Reference proteome</keyword>
<dbReference type="EMBL" id="FMWG01000008">
    <property type="protein sequence ID" value="SCZ68736.1"/>
    <property type="molecule type" value="Genomic_DNA"/>
</dbReference>
<dbReference type="OrthoDB" id="7569638at2"/>
<accession>A0A1G5R448</accession>